<feature type="domain" description="HTH tetR-type" evidence="6">
    <location>
        <begin position="122"/>
        <end position="181"/>
    </location>
</feature>
<keyword evidence="1" id="KW-0805">Transcription regulation</keyword>
<comment type="caution">
    <text evidence="7">The sequence shown here is derived from an EMBL/GenBank/DDBJ whole genome shotgun (WGS) entry which is preliminary data.</text>
</comment>
<dbReference type="InterPro" id="IPR049445">
    <property type="entry name" value="TetR_SbtR-like_C"/>
</dbReference>
<dbReference type="Pfam" id="PF21597">
    <property type="entry name" value="TetR_C_43"/>
    <property type="match status" value="1"/>
</dbReference>
<evidence type="ECO:0000256" key="3">
    <source>
        <dbReference type="ARBA" id="ARBA00023163"/>
    </source>
</evidence>
<dbReference type="Pfam" id="PF00440">
    <property type="entry name" value="TetR_N"/>
    <property type="match status" value="1"/>
</dbReference>
<dbReference type="InterPro" id="IPR009057">
    <property type="entry name" value="Homeodomain-like_sf"/>
</dbReference>
<evidence type="ECO:0000256" key="1">
    <source>
        <dbReference type="ARBA" id="ARBA00023015"/>
    </source>
</evidence>
<evidence type="ECO:0000313" key="8">
    <source>
        <dbReference type="Proteomes" id="UP000194761"/>
    </source>
</evidence>
<proteinExistence type="predicted"/>
<dbReference type="AlphaFoldDB" id="A0A243RIB1"/>
<dbReference type="Proteomes" id="UP000194761">
    <property type="component" value="Unassembled WGS sequence"/>
</dbReference>
<dbReference type="SUPFAM" id="SSF46689">
    <property type="entry name" value="Homeodomain-like"/>
    <property type="match status" value="1"/>
</dbReference>
<dbReference type="SUPFAM" id="SSF48498">
    <property type="entry name" value="Tetracyclin repressor-like, C-terminal domain"/>
    <property type="match status" value="1"/>
</dbReference>
<keyword evidence="2 4" id="KW-0238">DNA-binding</keyword>
<evidence type="ECO:0000313" key="7">
    <source>
        <dbReference type="EMBL" id="OUC94501.1"/>
    </source>
</evidence>
<evidence type="ECO:0000256" key="4">
    <source>
        <dbReference type="PROSITE-ProRule" id="PRU00335"/>
    </source>
</evidence>
<evidence type="ECO:0000259" key="6">
    <source>
        <dbReference type="PROSITE" id="PS50977"/>
    </source>
</evidence>
<feature type="region of interest" description="Disordered" evidence="5">
    <location>
        <begin position="1"/>
        <end position="92"/>
    </location>
</feature>
<sequence>MTSSSIRFRTAGAAGGQVVQQAPPPGRWSTARVSPRVVPPGSAAGRRRWASAAGERRRTAPSRSARRAWPLTSPARPYRSPAPINGECPRLTSRYDTGTIPVSQPGRVVTPPPARPVRADALRNYDRLLAAAGAAFAELGPQAPLDDIAKRAGVGNATLYRHFPTRQALLEAVHRDHIEALCRQAEDLLEAPSPGEALTSWLKAVVAQGGTGRGLAASLMAAMGTGEESGCRDAVFASASALLTRGQQAGDIRVDVTVRQLLKLVNAIALATETEPDREEQADHLVDLLLDGLRAAGQPSGGSP</sequence>
<dbReference type="PROSITE" id="PS50977">
    <property type="entry name" value="HTH_TETR_2"/>
    <property type="match status" value="1"/>
</dbReference>
<evidence type="ECO:0000256" key="2">
    <source>
        <dbReference type="ARBA" id="ARBA00023125"/>
    </source>
</evidence>
<reference evidence="7 8" key="1">
    <citation type="submission" date="2017-05" db="EMBL/GenBank/DDBJ databases">
        <title>Biotechnological potential of actinobacteria isolated from South African environments.</title>
        <authorList>
            <person name="Le Roes-Hill M."/>
            <person name="Prins A."/>
            <person name="Durrell K.A."/>
        </authorList>
    </citation>
    <scope>NUCLEOTIDE SEQUENCE [LARGE SCALE GENOMIC DNA]</scope>
    <source>
        <strain evidence="7">M26</strain>
    </source>
</reference>
<dbReference type="GO" id="GO:0000976">
    <property type="term" value="F:transcription cis-regulatory region binding"/>
    <property type="evidence" value="ECO:0007669"/>
    <property type="project" value="TreeGrafter"/>
</dbReference>
<feature type="DNA-binding region" description="H-T-H motif" evidence="4">
    <location>
        <begin position="144"/>
        <end position="163"/>
    </location>
</feature>
<dbReference type="PANTHER" id="PTHR30055">
    <property type="entry name" value="HTH-TYPE TRANSCRIPTIONAL REGULATOR RUTR"/>
    <property type="match status" value="1"/>
</dbReference>
<dbReference type="Gene3D" id="1.10.357.10">
    <property type="entry name" value="Tetracycline Repressor, domain 2"/>
    <property type="match status" value="1"/>
</dbReference>
<dbReference type="InterPro" id="IPR050109">
    <property type="entry name" value="HTH-type_TetR-like_transc_reg"/>
</dbReference>
<protein>
    <recommendedName>
        <fullName evidence="6">HTH tetR-type domain-containing protein</fullName>
    </recommendedName>
</protein>
<dbReference type="InterPro" id="IPR036271">
    <property type="entry name" value="Tet_transcr_reg_TetR-rel_C_sf"/>
</dbReference>
<name>A0A243RIB1_9ACTN</name>
<keyword evidence="3" id="KW-0804">Transcription</keyword>
<dbReference type="PRINTS" id="PR00455">
    <property type="entry name" value="HTHTETR"/>
</dbReference>
<dbReference type="InterPro" id="IPR001647">
    <property type="entry name" value="HTH_TetR"/>
</dbReference>
<gene>
    <name evidence="7" type="ORF">CA984_22210</name>
</gene>
<evidence type="ECO:0000256" key="5">
    <source>
        <dbReference type="SAM" id="MobiDB-lite"/>
    </source>
</evidence>
<organism evidence="7 8">
    <name type="scientific">Streptosporangium minutum</name>
    <dbReference type="NCBI Taxonomy" id="569862"/>
    <lineage>
        <taxon>Bacteria</taxon>
        <taxon>Bacillati</taxon>
        <taxon>Actinomycetota</taxon>
        <taxon>Actinomycetes</taxon>
        <taxon>Streptosporangiales</taxon>
        <taxon>Streptosporangiaceae</taxon>
        <taxon>Streptosporangium</taxon>
    </lineage>
</organism>
<dbReference type="GO" id="GO:0003700">
    <property type="term" value="F:DNA-binding transcription factor activity"/>
    <property type="evidence" value="ECO:0007669"/>
    <property type="project" value="TreeGrafter"/>
</dbReference>
<dbReference type="EMBL" id="NGFP01000104">
    <property type="protein sequence ID" value="OUC94501.1"/>
    <property type="molecule type" value="Genomic_DNA"/>
</dbReference>
<dbReference type="PANTHER" id="PTHR30055:SF234">
    <property type="entry name" value="HTH-TYPE TRANSCRIPTIONAL REGULATOR BETI"/>
    <property type="match status" value="1"/>
</dbReference>
<accession>A0A243RIB1</accession>
<keyword evidence="8" id="KW-1185">Reference proteome</keyword>